<sequence>MWDHTEHEGFEIWVLTLPAFGPRSPEPLFHYSAYLCRHGADAHLDGQSVRFHDLMRNYSGEDAALDAAYAEGRRRIDHYRATGRWSAGVSGDRPGPAA</sequence>
<name>A0A1H7QEZ6_9BURK</name>
<dbReference type="STRING" id="416943.SAMN05445871_4633"/>
<reference evidence="2" key="1">
    <citation type="submission" date="2016-10" db="EMBL/GenBank/DDBJ databases">
        <authorList>
            <person name="Varghese N."/>
            <person name="Submissions S."/>
        </authorList>
    </citation>
    <scope>NUCLEOTIDE SEQUENCE [LARGE SCALE GENOMIC DNA]</scope>
    <source>
        <strain evidence="2">LMG 26416</strain>
    </source>
</reference>
<gene>
    <name evidence="1" type="ORF">SAMN05192542_10862</name>
</gene>
<dbReference type="AlphaFoldDB" id="A0A1H7QEZ6"/>
<protein>
    <submittedName>
        <fullName evidence="1">Uncharacterized protein</fullName>
    </submittedName>
</protein>
<organism evidence="1 2">
    <name type="scientific">Paraburkholderia caballeronis</name>
    <dbReference type="NCBI Taxonomy" id="416943"/>
    <lineage>
        <taxon>Bacteria</taxon>
        <taxon>Pseudomonadati</taxon>
        <taxon>Pseudomonadota</taxon>
        <taxon>Betaproteobacteria</taxon>
        <taxon>Burkholderiales</taxon>
        <taxon>Burkholderiaceae</taxon>
        <taxon>Paraburkholderia</taxon>
    </lineage>
</organism>
<evidence type="ECO:0000313" key="1">
    <source>
        <dbReference type="EMBL" id="SEL46224.1"/>
    </source>
</evidence>
<dbReference type="Proteomes" id="UP000199120">
    <property type="component" value="Unassembled WGS sequence"/>
</dbReference>
<proteinExistence type="predicted"/>
<dbReference type="EMBL" id="FOAJ01000008">
    <property type="protein sequence ID" value="SEL46224.1"/>
    <property type="molecule type" value="Genomic_DNA"/>
</dbReference>
<keyword evidence="2" id="KW-1185">Reference proteome</keyword>
<evidence type="ECO:0000313" key="2">
    <source>
        <dbReference type="Proteomes" id="UP000199120"/>
    </source>
</evidence>
<dbReference type="RefSeq" id="WP_177197949.1">
    <property type="nucleotide sequence ID" value="NZ_FNSR01000002.1"/>
</dbReference>
<accession>A0A1H7QEZ6</accession>